<evidence type="ECO:0000256" key="1">
    <source>
        <dbReference type="ARBA" id="ARBA00001933"/>
    </source>
</evidence>
<evidence type="ECO:0000256" key="5">
    <source>
        <dbReference type="PIRSR" id="PIRSR001434-2"/>
    </source>
</evidence>
<evidence type="ECO:0000256" key="6">
    <source>
        <dbReference type="RuleBase" id="RU362118"/>
    </source>
</evidence>
<dbReference type="RefSeq" id="XP_045951093.1">
    <property type="nucleotide sequence ID" value="XM_046106092.1"/>
</dbReference>
<feature type="compositionally biased region" description="Polar residues" evidence="7">
    <location>
        <begin position="8"/>
        <end position="19"/>
    </location>
</feature>
<comment type="caution">
    <text evidence="8">The sequence shown here is derived from an EMBL/GenBank/DDBJ whole genome shotgun (WGS) entry which is preliminary data.</text>
</comment>
<dbReference type="InterPro" id="IPR015421">
    <property type="entry name" value="PyrdxlP-dep_Trfase_major"/>
</dbReference>
<dbReference type="GO" id="GO:0019346">
    <property type="term" value="P:transsulfuration"/>
    <property type="evidence" value="ECO:0007669"/>
    <property type="project" value="InterPro"/>
</dbReference>
<dbReference type="EMBL" id="JAGPXC010000014">
    <property type="protein sequence ID" value="KAH6640019.1"/>
    <property type="molecule type" value="Genomic_DNA"/>
</dbReference>
<dbReference type="InterPro" id="IPR006235">
    <property type="entry name" value="OAc-hSer/O-AcSer_sulfhydrylase"/>
</dbReference>
<reference evidence="8" key="1">
    <citation type="journal article" date="2021" name="Nat. Commun.">
        <title>Genetic determinants of endophytism in the Arabidopsis root mycobiome.</title>
        <authorList>
            <person name="Mesny F."/>
            <person name="Miyauchi S."/>
            <person name="Thiergart T."/>
            <person name="Pickel B."/>
            <person name="Atanasova L."/>
            <person name="Karlsson M."/>
            <person name="Huettel B."/>
            <person name="Barry K.W."/>
            <person name="Haridas S."/>
            <person name="Chen C."/>
            <person name="Bauer D."/>
            <person name="Andreopoulos W."/>
            <person name="Pangilinan J."/>
            <person name="LaButti K."/>
            <person name="Riley R."/>
            <person name="Lipzen A."/>
            <person name="Clum A."/>
            <person name="Drula E."/>
            <person name="Henrissat B."/>
            <person name="Kohler A."/>
            <person name="Grigoriev I.V."/>
            <person name="Martin F.M."/>
            <person name="Hacquard S."/>
        </authorList>
    </citation>
    <scope>NUCLEOTIDE SEQUENCE</scope>
    <source>
        <strain evidence="8">MPI-SDFR-AT-0073</strain>
    </source>
</reference>
<proteinExistence type="inferred from homology"/>
<accession>A0A9P8REW9</accession>
<dbReference type="AlphaFoldDB" id="A0A9P8REW9"/>
<evidence type="ECO:0000256" key="4">
    <source>
        <dbReference type="ARBA" id="ARBA00022898"/>
    </source>
</evidence>
<feature type="region of interest" description="Disordered" evidence="7">
    <location>
        <begin position="1"/>
        <end position="26"/>
    </location>
</feature>
<evidence type="ECO:0000313" key="8">
    <source>
        <dbReference type="EMBL" id="KAH6640019.1"/>
    </source>
</evidence>
<dbReference type="PANTHER" id="PTHR43797">
    <property type="entry name" value="HOMOCYSTEINE/CYSTEINE SYNTHASE"/>
    <property type="match status" value="1"/>
</dbReference>
<evidence type="ECO:0000313" key="9">
    <source>
        <dbReference type="Proteomes" id="UP000758603"/>
    </source>
</evidence>
<sequence>MGSIDYANGSTNGSASFQPNKAAKGKPQWGFDTLQVHAGLEDDPRYGHITLPIYNTASFKFKKLDDLNHALEDISSSQNHLYTRVSNPTHDGFERRIAALEDGVEALAYASGAAAVHGVIVSLAGKGDNIIVSSGLHGGTYKQFRKAVTQLSIDARFCDTNDLERVRELVDDKTKFIFVESLANPKLSIPDFEGLAAIAHADDVRIPLVVDATLTASGYFCQPAKFGADIIVHSASKWIGGHGTTIGGVVLETGRSDWQANRARFPRLYGEDPDLTKWGVGQDNWYEASGNRAYIQYLKTEVMRDTGPCINPYAAQQLFIGVETLSVRCERQARNTDQLSRWLRAHPRVAWVGYLGFEDHPYHHLAQKYFQRGFGTVITFGLKGGGEEAQKVINAFKLIIMTTNIGDSKTLCSHHWSGVNKHYTQEENDAMGVTEDLVRLSLGIEDVQDLIRDFEQAFDRVKP</sequence>
<evidence type="ECO:0000256" key="3">
    <source>
        <dbReference type="ARBA" id="ARBA00022679"/>
    </source>
</evidence>
<dbReference type="GO" id="GO:0071269">
    <property type="term" value="P:L-homocysteine biosynthetic process"/>
    <property type="evidence" value="ECO:0007669"/>
    <property type="project" value="TreeGrafter"/>
</dbReference>
<protein>
    <recommendedName>
        <fullName evidence="10">O-acetylhomoserine (Thiol)-lyase</fullName>
    </recommendedName>
</protein>
<dbReference type="Gene3D" id="3.90.1150.10">
    <property type="entry name" value="Aspartate Aminotransferase, domain 1"/>
    <property type="match status" value="1"/>
</dbReference>
<dbReference type="PANTHER" id="PTHR43797:SF2">
    <property type="entry name" value="HOMOCYSTEINE_CYSTEINE SYNTHASE"/>
    <property type="match status" value="1"/>
</dbReference>
<organism evidence="8 9">
    <name type="scientific">Truncatella angustata</name>
    <dbReference type="NCBI Taxonomy" id="152316"/>
    <lineage>
        <taxon>Eukaryota</taxon>
        <taxon>Fungi</taxon>
        <taxon>Dikarya</taxon>
        <taxon>Ascomycota</taxon>
        <taxon>Pezizomycotina</taxon>
        <taxon>Sordariomycetes</taxon>
        <taxon>Xylariomycetidae</taxon>
        <taxon>Amphisphaeriales</taxon>
        <taxon>Sporocadaceae</taxon>
        <taxon>Truncatella</taxon>
    </lineage>
</organism>
<dbReference type="GO" id="GO:0004124">
    <property type="term" value="F:cysteine synthase activity"/>
    <property type="evidence" value="ECO:0007669"/>
    <property type="project" value="TreeGrafter"/>
</dbReference>
<dbReference type="Proteomes" id="UP000758603">
    <property type="component" value="Unassembled WGS sequence"/>
</dbReference>
<gene>
    <name evidence="8" type="ORF">BKA67DRAFT_651924</name>
</gene>
<keyword evidence="3" id="KW-0808">Transferase</keyword>
<dbReference type="GO" id="GO:0030170">
    <property type="term" value="F:pyridoxal phosphate binding"/>
    <property type="evidence" value="ECO:0007669"/>
    <property type="project" value="InterPro"/>
</dbReference>
<name>A0A9P8REW9_9PEZI</name>
<dbReference type="InterPro" id="IPR000277">
    <property type="entry name" value="Cys/Met-Metab_PyrdxlP-dep_enz"/>
</dbReference>
<keyword evidence="9" id="KW-1185">Reference proteome</keyword>
<dbReference type="Pfam" id="PF01053">
    <property type="entry name" value="Cys_Met_Meta_PP"/>
    <property type="match status" value="1"/>
</dbReference>
<dbReference type="SUPFAM" id="SSF53383">
    <property type="entry name" value="PLP-dependent transferases"/>
    <property type="match status" value="1"/>
</dbReference>
<dbReference type="PIRSF" id="PIRSF001434">
    <property type="entry name" value="CGS"/>
    <property type="match status" value="1"/>
</dbReference>
<dbReference type="GO" id="GO:0003961">
    <property type="term" value="F:O-acetylhomoserine aminocarboxypropyltransferase activity"/>
    <property type="evidence" value="ECO:0007669"/>
    <property type="project" value="TreeGrafter"/>
</dbReference>
<dbReference type="InterPro" id="IPR015422">
    <property type="entry name" value="PyrdxlP-dep_Trfase_small"/>
</dbReference>
<feature type="modified residue" description="N6-(pyridoxal phosphate)lysine" evidence="5">
    <location>
        <position position="237"/>
    </location>
</feature>
<dbReference type="Gene3D" id="3.40.640.10">
    <property type="entry name" value="Type I PLP-dependent aspartate aminotransferase-like (Major domain)"/>
    <property type="match status" value="1"/>
</dbReference>
<keyword evidence="4 5" id="KW-0663">Pyridoxal phosphate</keyword>
<evidence type="ECO:0008006" key="10">
    <source>
        <dbReference type="Google" id="ProtNLM"/>
    </source>
</evidence>
<dbReference type="GeneID" id="70134983"/>
<comment type="similarity">
    <text evidence="2 6">Belongs to the trans-sulfuration enzymes family.</text>
</comment>
<evidence type="ECO:0000256" key="7">
    <source>
        <dbReference type="SAM" id="MobiDB-lite"/>
    </source>
</evidence>
<dbReference type="FunFam" id="3.40.640.10:FF:000046">
    <property type="entry name" value="Cystathionine gamma-lyase"/>
    <property type="match status" value="1"/>
</dbReference>
<dbReference type="OrthoDB" id="3512640at2759"/>
<comment type="cofactor">
    <cofactor evidence="1 6">
        <name>pyridoxal 5'-phosphate</name>
        <dbReference type="ChEBI" id="CHEBI:597326"/>
    </cofactor>
</comment>
<evidence type="ECO:0000256" key="2">
    <source>
        <dbReference type="ARBA" id="ARBA00009077"/>
    </source>
</evidence>
<dbReference type="GO" id="GO:0006535">
    <property type="term" value="P:cysteine biosynthetic process from serine"/>
    <property type="evidence" value="ECO:0007669"/>
    <property type="project" value="TreeGrafter"/>
</dbReference>
<dbReference type="InterPro" id="IPR015424">
    <property type="entry name" value="PyrdxlP-dep_Trfase"/>
</dbReference>
<dbReference type="GO" id="GO:0005737">
    <property type="term" value="C:cytoplasm"/>
    <property type="evidence" value="ECO:0007669"/>
    <property type="project" value="TreeGrafter"/>
</dbReference>